<feature type="region of interest" description="Disordered" evidence="1">
    <location>
        <begin position="53"/>
        <end position="123"/>
    </location>
</feature>
<organism evidence="2 3">
    <name type="scientific">Nematostella vectensis</name>
    <name type="common">Starlet sea anemone</name>
    <dbReference type="NCBI Taxonomy" id="45351"/>
    <lineage>
        <taxon>Eukaryota</taxon>
        <taxon>Metazoa</taxon>
        <taxon>Cnidaria</taxon>
        <taxon>Anthozoa</taxon>
        <taxon>Hexacorallia</taxon>
        <taxon>Actiniaria</taxon>
        <taxon>Edwardsiidae</taxon>
        <taxon>Nematostella</taxon>
    </lineage>
</organism>
<dbReference type="STRING" id="45351.A8DVI6"/>
<name>A8DVI6_NEMVE</name>
<dbReference type="PhylomeDB" id="A8DVI6"/>
<dbReference type="EMBL" id="DS478234">
    <property type="protein sequence ID" value="EDO25773.1"/>
    <property type="molecule type" value="Genomic_DNA"/>
</dbReference>
<keyword evidence="3" id="KW-1185">Reference proteome</keyword>
<gene>
    <name evidence="2" type="ORF">NEMVEDRAFT_v1g225715</name>
</gene>
<dbReference type="Proteomes" id="UP000001593">
    <property type="component" value="Unassembled WGS sequence"/>
</dbReference>
<dbReference type="InParanoid" id="A8DVI6"/>
<reference evidence="2 3" key="1">
    <citation type="journal article" date="2007" name="Science">
        <title>Sea anemone genome reveals ancestral eumetazoan gene repertoire and genomic organization.</title>
        <authorList>
            <person name="Putnam N.H."/>
            <person name="Srivastava M."/>
            <person name="Hellsten U."/>
            <person name="Dirks B."/>
            <person name="Chapman J."/>
            <person name="Salamov A."/>
            <person name="Terry A."/>
            <person name="Shapiro H."/>
            <person name="Lindquist E."/>
            <person name="Kapitonov V.V."/>
            <person name="Jurka J."/>
            <person name="Genikhovich G."/>
            <person name="Grigoriev I.V."/>
            <person name="Lucas S.M."/>
            <person name="Steele R.E."/>
            <person name="Finnerty J.R."/>
            <person name="Technau U."/>
            <person name="Martindale M.Q."/>
            <person name="Rokhsar D.S."/>
        </authorList>
    </citation>
    <scope>NUCLEOTIDE SEQUENCE [LARGE SCALE GENOMIC DNA]</scope>
    <source>
        <strain evidence="3">CH2 X CH6</strain>
    </source>
</reference>
<feature type="compositionally biased region" description="Basic and acidic residues" evidence="1">
    <location>
        <begin position="82"/>
        <end position="101"/>
    </location>
</feature>
<evidence type="ECO:0000313" key="2">
    <source>
        <dbReference type="EMBL" id="EDO25773.1"/>
    </source>
</evidence>
<dbReference type="HOGENOM" id="CLU_1888226_0_0_1"/>
<protein>
    <submittedName>
        <fullName evidence="2">Uncharacterized protein</fullName>
    </submittedName>
</protein>
<evidence type="ECO:0000256" key="1">
    <source>
        <dbReference type="SAM" id="MobiDB-lite"/>
    </source>
</evidence>
<evidence type="ECO:0000313" key="3">
    <source>
        <dbReference type="Proteomes" id="UP000001593"/>
    </source>
</evidence>
<dbReference type="AlphaFoldDB" id="A8DVI6"/>
<sequence length="135" mass="14355">MAVREPGVDLLNLQSACLDAGAPHALFHIALASPCACAIKINGAHWLSIEGLQPAIPENPPPALADQLKREEQKPVFTTKAAPDKTKPGQKRPKAEVDSKSNKKPAITKHTISSIPSNKADKTKGLVTHELSVVC</sequence>
<accession>A8DVI6</accession>
<proteinExistence type="predicted"/>